<reference evidence="1 2" key="1">
    <citation type="journal article" date="2006" name="Appl. Environ. Microbiol.">
        <title>Sequence analysis of the 144-kilobase accessory plasmid pSmeSM11a, isolated from a dominant Sinorhizobium meliloti strain identified during a long-term field release experiment.</title>
        <authorList>
            <person name="Stiens M."/>
            <person name="Schneiker S."/>
            <person name="Keller M."/>
            <person name="Kuhn S."/>
            <person name="Puhler A."/>
            <person name="Schluter A."/>
        </authorList>
    </citation>
    <scope>NUCLEOTIDE SEQUENCE [LARGE SCALE GENOMIC DNA]</scope>
    <source>
        <strain evidence="2">SM11</strain>
        <plasmid evidence="1 2">pSmeSM11a</plasmid>
    </source>
</reference>
<protein>
    <submittedName>
        <fullName evidence="1">Uncharacterized protein</fullName>
    </submittedName>
</protein>
<evidence type="ECO:0000313" key="1">
    <source>
        <dbReference type="EMBL" id="ABA56028.1"/>
    </source>
</evidence>
<accession>Q1WLH2</accession>
<evidence type="ECO:0000313" key="2">
    <source>
        <dbReference type="Proteomes" id="UP000009045"/>
    </source>
</evidence>
<organism evidence="1 2">
    <name type="scientific">Sinorhizobium meliloti (strain SM11)</name>
    <dbReference type="NCBI Taxonomy" id="707241"/>
    <lineage>
        <taxon>Bacteria</taxon>
        <taxon>Pseudomonadati</taxon>
        <taxon>Pseudomonadota</taxon>
        <taxon>Alphaproteobacteria</taxon>
        <taxon>Hyphomicrobiales</taxon>
        <taxon>Rhizobiaceae</taxon>
        <taxon>Sinorhizobium/Ensifer group</taxon>
        <taxon>Sinorhizobium</taxon>
    </lineage>
</organism>
<dbReference type="AlphaFoldDB" id="Q1WLH2"/>
<name>Q1WLH2_SINMM</name>
<sequence length="45" mass="5256">MPFNKAPLLQQLDEIHRDEASFAEKSIKCERDEHPTFPFVIEAAR</sequence>
<dbReference type="EMBL" id="DQ145546">
    <property type="protein sequence ID" value="ABA56028.1"/>
    <property type="molecule type" value="Genomic_DNA"/>
</dbReference>
<keyword evidence="1" id="KW-0614">Plasmid</keyword>
<reference evidence="2" key="2">
    <citation type="journal article" date="2011" name="J. Biotechnol.">
        <title>The complete genome sequence of the dominant Sinorhizobium meliloti field isolate SM11 extends the S. meliloti pan-genome.</title>
        <authorList>
            <person name="Schneiker-Bekel S."/>
            <person name="Wibberg D."/>
            <person name="Bekel T."/>
            <person name="Blom J."/>
            <person name="Linke B."/>
            <person name="Neuweger H."/>
            <person name="Stiens M."/>
            <person name="Vorholter F.J."/>
            <person name="Weidner S."/>
            <person name="Goesmann A."/>
            <person name="Puhler A."/>
            <person name="Schluter A."/>
        </authorList>
    </citation>
    <scope>NUCLEOTIDE SEQUENCE [LARGE SCALE GENOMIC DNA]</scope>
    <source>
        <strain evidence="2">SM11</strain>
        <plasmid evidence="2">pSmeSM11a</plasmid>
    </source>
</reference>
<proteinExistence type="predicted"/>
<geneLocation type="plasmid" evidence="1 2">
    <name>pSmeSM11a</name>
</geneLocation>
<dbReference type="Proteomes" id="UP000009045">
    <property type="component" value="Plasmid pSmeSM11a"/>
</dbReference>